<evidence type="ECO:0000256" key="19">
    <source>
        <dbReference type="ARBA" id="ARBA00047272"/>
    </source>
</evidence>
<dbReference type="GO" id="GO:0005524">
    <property type="term" value="F:ATP binding"/>
    <property type="evidence" value="ECO:0007669"/>
    <property type="project" value="UniProtKB-UniRule"/>
</dbReference>
<keyword evidence="14" id="KW-0863">Zinc-finger</keyword>
<keyword evidence="11" id="KW-0808">Transferase</keyword>
<evidence type="ECO:0000256" key="21">
    <source>
        <dbReference type="SAM" id="MobiDB-lite"/>
    </source>
</evidence>
<feature type="region of interest" description="Disordered" evidence="21">
    <location>
        <begin position="64"/>
        <end position="91"/>
    </location>
</feature>
<dbReference type="CDD" id="cd20796">
    <property type="entry name" value="C1_PKD_rpt2"/>
    <property type="match status" value="1"/>
</dbReference>
<dbReference type="AlphaFoldDB" id="A0A6A4VR06"/>
<dbReference type="FunFam" id="3.30.60.20:FF:000021">
    <property type="entry name" value="Serine/threonine-protein kinase"/>
    <property type="match status" value="1"/>
</dbReference>
<keyword evidence="7" id="KW-1003">Cell membrane</keyword>
<evidence type="ECO:0000256" key="10">
    <source>
        <dbReference type="ARBA" id="ARBA00022553"/>
    </source>
</evidence>
<evidence type="ECO:0000256" key="14">
    <source>
        <dbReference type="ARBA" id="ARBA00022771"/>
    </source>
</evidence>
<dbReference type="PROSITE" id="PS50003">
    <property type="entry name" value="PH_DOMAIN"/>
    <property type="match status" value="1"/>
</dbReference>
<comment type="catalytic activity">
    <reaction evidence="19">
        <text>L-threonyl-[protein] + ATP = O-phospho-L-threonyl-[protein] + ADP + H(+)</text>
        <dbReference type="Rhea" id="RHEA:46608"/>
        <dbReference type="Rhea" id="RHEA-COMP:11060"/>
        <dbReference type="Rhea" id="RHEA-COMP:11605"/>
        <dbReference type="ChEBI" id="CHEBI:15378"/>
        <dbReference type="ChEBI" id="CHEBI:30013"/>
        <dbReference type="ChEBI" id="CHEBI:30616"/>
        <dbReference type="ChEBI" id="CHEBI:61977"/>
        <dbReference type="ChEBI" id="CHEBI:456216"/>
        <dbReference type="EC" id="2.7.11.13"/>
    </reaction>
</comment>
<proteinExistence type="inferred from homology"/>
<keyword evidence="18" id="KW-0472">Membrane</keyword>
<dbReference type="InterPro" id="IPR017441">
    <property type="entry name" value="Protein_kinase_ATP_BS"/>
</dbReference>
<sequence>MRDLPRAAARPRTATAVGGSEDRLLRLPEDRVPLSQDRLPLSEDRLPLSEDRVLLSEDRLPMSEDRLPLSEDRLPLSEDQLPLSEDRVPLSEDRLPLSEDRVPLSKDQVLLSEDQVLLFEDRLPLSEDRVSPLGGRRTGYYRVALSDYQLPPPPMDSPDATLQFQFQCGLDRGSVTVDTAGLTLKTLKEHAFDFLTHKRPDHGLQRLPENLLLFRHDPSAAAVLQLINSVTDVTTNSLVEIVISATITQQAAAALDVRPHALYIHSYKSPTFCDHCGEMLFGLVRQGLKCEGCGKNFHKRCAINVPNNCLPRERRRKSSSSHLPQSSSVTSLISHASEDSGTAMSMLNGSTKSRSPSLSGRPPWTEREIAGRIGIPHTFVVHSYKKPTKCMLCNKLLVGVYKQGLQCRDCKYNVHKKCADRVPHACTGDAPSEPGARSQEEDASDADCEPDAGEPDESEEEETEPGGSPTGGRPGGGEPPPDPAADTDKESLCTSESQNIPVQRLFQSVKHKKAPTVTIKEGWLEHYTGRNPEKKRHFWRLDTKCCTLYNNHMDNKFYKEIALSEILAIEASKPNDDSYSFELRTANLDYFVLERPVAAQGPPPPAITLPDGTAVEAGRDWEQTIRQLMQPPGAAAAPPPSAAQSGAERDTAEPDPSTDITTLYQIYSDDVLGSGQFGIVYRGVHRTSGRQVAIKMINKLRFPNKQETQLKNEVSILQTVSHPGVVVLERMFETPNEVFVVMEKMEGDMLEMILQAEKLCERKTRFLITQVAPEVLRNKGYNRSLDMWSVGIIIYVSLSGTFPFHDDEDINDQIQNAAFMFPPHPWKSISQEAIELISCLLRVKAQRRFTVDKSLMHVWLQDFECWSDLRALERRLGKRYLTHESDDARWQAYQRQWAAGAAPPRN</sequence>
<evidence type="ECO:0000259" key="24">
    <source>
        <dbReference type="PROSITE" id="PS50081"/>
    </source>
</evidence>
<keyword evidence="16" id="KW-0862">Zinc</keyword>
<dbReference type="GO" id="GO:0035556">
    <property type="term" value="P:intracellular signal transduction"/>
    <property type="evidence" value="ECO:0007669"/>
    <property type="project" value="TreeGrafter"/>
</dbReference>
<dbReference type="OrthoDB" id="10252171at2759"/>
<keyword evidence="6" id="KW-0728">SH3 domain</keyword>
<feature type="region of interest" description="Disordered" evidence="21">
    <location>
        <begin position="1"/>
        <end position="24"/>
    </location>
</feature>
<dbReference type="Pfam" id="PF00130">
    <property type="entry name" value="C1_1"/>
    <property type="match status" value="2"/>
</dbReference>
<gene>
    <name evidence="25" type="primary">PRKD1</name>
    <name evidence="25" type="ORF">FJT64_009453</name>
</gene>
<dbReference type="InterPro" id="IPR001849">
    <property type="entry name" value="PH_domain"/>
</dbReference>
<evidence type="ECO:0000256" key="2">
    <source>
        <dbReference type="ARBA" id="ARBA00004278"/>
    </source>
</evidence>
<dbReference type="InterPro" id="IPR057764">
    <property type="entry name" value="Ubiquitin_PRKD1-3_N"/>
</dbReference>
<dbReference type="PANTHER" id="PTHR22968">
    <property type="entry name" value="PROTEIN KINASE C, MU"/>
    <property type="match status" value="1"/>
</dbReference>
<dbReference type="SUPFAM" id="SSF50729">
    <property type="entry name" value="PH domain-like"/>
    <property type="match status" value="1"/>
</dbReference>
<evidence type="ECO:0000256" key="5">
    <source>
        <dbReference type="ARBA" id="ARBA00012429"/>
    </source>
</evidence>
<evidence type="ECO:0000256" key="6">
    <source>
        <dbReference type="ARBA" id="ARBA00022443"/>
    </source>
</evidence>
<evidence type="ECO:0000256" key="13">
    <source>
        <dbReference type="ARBA" id="ARBA00022737"/>
    </source>
</evidence>
<dbReference type="GO" id="GO:0008270">
    <property type="term" value="F:zinc ion binding"/>
    <property type="evidence" value="ECO:0007669"/>
    <property type="project" value="UniProtKB-KW"/>
</dbReference>
<dbReference type="FunFam" id="3.30.60.20:FF:000022">
    <property type="entry name" value="SH3 and cysteine-rich domain-containing protein 3 isoform 2"/>
    <property type="match status" value="1"/>
</dbReference>
<keyword evidence="20" id="KW-0067">ATP-binding</keyword>
<feature type="domain" description="Protein kinase" evidence="23">
    <location>
        <begin position="666"/>
        <end position="906"/>
    </location>
</feature>
<dbReference type="CDD" id="cd20795">
    <property type="entry name" value="C1_PKD_rpt1"/>
    <property type="match status" value="1"/>
</dbReference>
<dbReference type="Gene3D" id="3.30.60.20">
    <property type="match status" value="2"/>
</dbReference>
<dbReference type="PROSITE" id="PS00479">
    <property type="entry name" value="ZF_DAG_PE_1"/>
    <property type="match status" value="2"/>
</dbReference>
<evidence type="ECO:0000313" key="25">
    <source>
        <dbReference type="EMBL" id="KAF0292558.1"/>
    </source>
</evidence>
<dbReference type="SUPFAM" id="SSF57889">
    <property type="entry name" value="Cysteine-rich domain"/>
    <property type="match status" value="2"/>
</dbReference>
<dbReference type="InterPro" id="IPR020454">
    <property type="entry name" value="DAG/PE-bd"/>
</dbReference>
<evidence type="ECO:0000256" key="12">
    <source>
        <dbReference type="ARBA" id="ARBA00022723"/>
    </source>
</evidence>
<dbReference type="Pfam" id="PF00069">
    <property type="entry name" value="Pkinase"/>
    <property type="match status" value="1"/>
</dbReference>
<evidence type="ECO:0000259" key="22">
    <source>
        <dbReference type="PROSITE" id="PS50003"/>
    </source>
</evidence>
<evidence type="ECO:0000256" key="11">
    <source>
        <dbReference type="ARBA" id="ARBA00022679"/>
    </source>
</evidence>
<feature type="compositionally biased region" description="Polar residues" evidence="21">
    <location>
        <begin position="343"/>
        <end position="358"/>
    </location>
</feature>
<evidence type="ECO:0000256" key="4">
    <source>
        <dbReference type="ARBA" id="ARBA00008582"/>
    </source>
</evidence>
<comment type="caution">
    <text evidence="25">The sequence shown here is derived from an EMBL/GenBank/DDBJ whole genome shotgun (WGS) entry which is preliminary data.</text>
</comment>
<dbReference type="GO" id="GO:0004697">
    <property type="term" value="F:diacylglycerol-dependent serine/threonine kinase activity"/>
    <property type="evidence" value="ECO:0007669"/>
    <property type="project" value="UniProtKB-EC"/>
</dbReference>
<evidence type="ECO:0000256" key="1">
    <source>
        <dbReference type="ARBA" id="ARBA00001946"/>
    </source>
</evidence>
<evidence type="ECO:0000256" key="3">
    <source>
        <dbReference type="ARBA" id="ARBA00004496"/>
    </source>
</evidence>
<reference evidence="25 26" key="1">
    <citation type="submission" date="2019-07" db="EMBL/GenBank/DDBJ databases">
        <title>Draft genome assembly of a fouling barnacle, Amphibalanus amphitrite (Darwin, 1854): The first reference genome for Thecostraca.</title>
        <authorList>
            <person name="Kim W."/>
        </authorList>
    </citation>
    <scope>NUCLEOTIDE SEQUENCE [LARGE SCALE GENOMIC DNA]</scope>
    <source>
        <strain evidence="25">SNU_AA5</strain>
        <tissue evidence="25">Soma without cirri and trophi</tissue>
    </source>
</reference>
<evidence type="ECO:0000313" key="26">
    <source>
        <dbReference type="Proteomes" id="UP000440578"/>
    </source>
</evidence>
<dbReference type="GO" id="GO:0005829">
    <property type="term" value="C:cytosol"/>
    <property type="evidence" value="ECO:0007669"/>
    <property type="project" value="TreeGrafter"/>
</dbReference>
<dbReference type="Pfam" id="PF25525">
    <property type="entry name" value="Ubiquitin_PRKD1_N"/>
    <property type="match status" value="1"/>
</dbReference>
<dbReference type="InterPro" id="IPR011009">
    <property type="entry name" value="Kinase-like_dom_sf"/>
</dbReference>
<organism evidence="25 26">
    <name type="scientific">Amphibalanus amphitrite</name>
    <name type="common">Striped barnacle</name>
    <name type="synonym">Balanus amphitrite</name>
    <dbReference type="NCBI Taxonomy" id="1232801"/>
    <lineage>
        <taxon>Eukaryota</taxon>
        <taxon>Metazoa</taxon>
        <taxon>Ecdysozoa</taxon>
        <taxon>Arthropoda</taxon>
        <taxon>Crustacea</taxon>
        <taxon>Multicrustacea</taxon>
        <taxon>Cirripedia</taxon>
        <taxon>Thoracica</taxon>
        <taxon>Thoracicalcarea</taxon>
        <taxon>Balanomorpha</taxon>
        <taxon>Balanoidea</taxon>
        <taxon>Balanidae</taxon>
        <taxon>Amphibalaninae</taxon>
        <taxon>Amphibalanus</taxon>
    </lineage>
</organism>
<dbReference type="SUPFAM" id="SSF57997">
    <property type="entry name" value="Tropomyosin"/>
    <property type="match status" value="1"/>
</dbReference>
<feature type="region of interest" description="Disordered" evidence="21">
    <location>
        <begin position="426"/>
        <end position="497"/>
    </location>
</feature>
<feature type="compositionally biased region" description="Acidic residues" evidence="21">
    <location>
        <begin position="441"/>
        <end position="464"/>
    </location>
</feature>
<accession>A0A6A4VR06</accession>
<dbReference type="InterPro" id="IPR000719">
    <property type="entry name" value="Prot_kinase_dom"/>
</dbReference>
<dbReference type="PROSITE" id="PS50011">
    <property type="entry name" value="PROTEIN_KINASE_DOM"/>
    <property type="match status" value="1"/>
</dbReference>
<evidence type="ECO:0000256" key="20">
    <source>
        <dbReference type="PROSITE-ProRule" id="PRU10141"/>
    </source>
</evidence>
<dbReference type="EC" id="2.7.11.13" evidence="5"/>
<evidence type="ECO:0000259" key="23">
    <source>
        <dbReference type="PROSITE" id="PS50011"/>
    </source>
</evidence>
<dbReference type="InterPro" id="IPR011993">
    <property type="entry name" value="PH-like_dom_sf"/>
</dbReference>
<evidence type="ECO:0000256" key="17">
    <source>
        <dbReference type="ARBA" id="ARBA00022842"/>
    </source>
</evidence>
<evidence type="ECO:0000256" key="7">
    <source>
        <dbReference type="ARBA" id="ARBA00022475"/>
    </source>
</evidence>
<dbReference type="SMART" id="SM00109">
    <property type="entry name" value="C1"/>
    <property type="match status" value="2"/>
</dbReference>
<dbReference type="CDD" id="cd01239">
    <property type="entry name" value="PH_PKD"/>
    <property type="match status" value="1"/>
</dbReference>
<keyword evidence="10" id="KW-0597">Phosphoprotein</keyword>
<feature type="binding site" evidence="20">
    <location>
        <position position="695"/>
    </location>
    <ligand>
        <name>ATP</name>
        <dbReference type="ChEBI" id="CHEBI:30616"/>
    </ligand>
</feature>
<feature type="region of interest" description="Disordered" evidence="21">
    <location>
        <begin position="343"/>
        <end position="364"/>
    </location>
</feature>
<keyword evidence="26" id="KW-1185">Reference proteome</keyword>
<keyword evidence="20" id="KW-0547">Nucleotide-binding</keyword>
<keyword evidence="13" id="KW-0677">Repeat</keyword>
<protein>
    <recommendedName>
        <fullName evidence="5">protein kinase C</fullName>
        <ecNumber evidence="5">2.7.11.13</ecNumber>
    </recommendedName>
</protein>
<feature type="domain" description="PH" evidence="22">
    <location>
        <begin position="517"/>
        <end position="630"/>
    </location>
</feature>
<feature type="compositionally biased region" description="Low complexity" evidence="21">
    <location>
        <begin position="631"/>
        <end position="646"/>
    </location>
</feature>
<keyword evidence="8" id="KW-0963">Cytoplasm</keyword>
<dbReference type="Gene3D" id="1.10.510.10">
    <property type="entry name" value="Transferase(Phosphotransferase) domain 1"/>
    <property type="match status" value="2"/>
</dbReference>
<feature type="compositionally biased region" description="Low complexity" evidence="21">
    <location>
        <begin position="1"/>
        <end position="16"/>
    </location>
</feature>
<dbReference type="GO" id="GO:0042383">
    <property type="term" value="C:sarcolemma"/>
    <property type="evidence" value="ECO:0007669"/>
    <property type="project" value="UniProtKB-SubCell"/>
</dbReference>
<dbReference type="PROSITE" id="PS50081">
    <property type="entry name" value="ZF_DAG_PE_2"/>
    <property type="match status" value="2"/>
</dbReference>
<comment type="subcellular location">
    <subcellularLocation>
        <location evidence="2">Cell membrane</location>
        <location evidence="2">Sarcolemma</location>
        <topology evidence="2">Peripheral membrane protein</topology>
        <orientation evidence="2">Cytoplasmic side</orientation>
    </subcellularLocation>
    <subcellularLocation>
        <location evidence="3">Cytoplasm</location>
    </subcellularLocation>
</comment>
<dbReference type="EMBL" id="VIIS01001804">
    <property type="protein sequence ID" value="KAF0292558.1"/>
    <property type="molecule type" value="Genomic_DNA"/>
</dbReference>
<evidence type="ECO:0000256" key="8">
    <source>
        <dbReference type="ARBA" id="ARBA00022490"/>
    </source>
</evidence>
<evidence type="ECO:0000256" key="18">
    <source>
        <dbReference type="ARBA" id="ARBA00023136"/>
    </source>
</evidence>
<dbReference type="PROSITE" id="PS00107">
    <property type="entry name" value="PROTEIN_KINASE_ATP"/>
    <property type="match status" value="1"/>
</dbReference>
<dbReference type="GO" id="GO:0007200">
    <property type="term" value="P:phospholipase C-activating G protein-coupled receptor signaling pathway"/>
    <property type="evidence" value="ECO:0007669"/>
    <property type="project" value="TreeGrafter"/>
</dbReference>
<feature type="domain" description="Phorbol-ester/DAG-type" evidence="24">
    <location>
        <begin position="376"/>
        <end position="426"/>
    </location>
</feature>
<dbReference type="PRINTS" id="PR00008">
    <property type="entry name" value="DAGPEDOMAIN"/>
</dbReference>
<dbReference type="SUPFAM" id="SSF56112">
    <property type="entry name" value="Protein kinase-like (PK-like)"/>
    <property type="match status" value="1"/>
</dbReference>
<comment type="similarity">
    <text evidence="4">Belongs to the protein kinase superfamily. CAMK Ser/Thr protein kinase family. PKD subfamily.</text>
</comment>
<comment type="cofactor">
    <cofactor evidence="1">
        <name>Mg(2+)</name>
        <dbReference type="ChEBI" id="CHEBI:18420"/>
    </cofactor>
</comment>
<keyword evidence="15 25" id="KW-0418">Kinase</keyword>
<feature type="domain" description="Phorbol-ester/DAG-type" evidence="24">
    <location>
        <begin position="259"/>
        <end position="309"/>
    </location>
</feature>
<dbReference type="InterPro" id="IPR046349">
    <property type="entry name" value="C1-like_sf"/>
</dbReference>
<evidence type="ECO:0000256" key="9">
    <source>
        <dbReference type="ARBA" id="ARBA00022527"/>
    </source>
</evidence>
<dbReference type="InterPro" id="IPR002219">
    <property type="entry name" value="PKC_DAG/PE"/>
</dbReference>
<dbReference type="Gene3D" id="2.30.29.30">
    <property type="entry name" value="Pleckstrin-homology domain (PH domain)/Phosphotyrosine-binding domain (PTB)"/>
    <property type="match status" value="1"/>
</dbReference>
<dbReference type="Proteomes" id="UP000440578">
    <property type="component" value="Unassembled WGS sequence"/>
</dbReference>
<keyword evidence="17" id="KW-0460">Magnesium</keyword>
<keyword evidence="9" id="KW-0723">Serine/threonine-protein kinase</keyword>
<feature type="region of interest" description="Disordered" evidence="21">
    <location>
        <begin position="631"/>
        <end position="658"/>
    </location>
</feature>
<feature type="compositionally biased region" description="Basic and acidic residues" evidence="21">
    <location>
        <begin position="64"/>
        <end position="76"/>
    </location>
</feature>
<dbReference type="PANTHER" id="PTHR22968:SF24">
    <property type="entry name" value="SERINE_THREONINE-PROTEIN KINASE"/>
    <property type="match status" value="1"/>
</dbReference>
<name>A0A6A4VR06_AMPAM</name>
<evidence type="ECO:0000256" key="16">
    <source>
        <dbReference type="ARBA" id="ARBA00022833"/>
    </source>
</evidence>
<evidence type="ECO:0000256" key="15">
    <source>
        <dbReference type="ARBA" id="ARBA00022777"/>
    </source>
</evidence>
<keyword evidence="12" id="KW-0479">Metal-binding</keyword>